<evidence type="ECO:0000313" key="1">
    <source>
        <dbReference type="Proteomes" id="UP000095284"/>
    </source>
</evidence>
<evidence type="ECO:0000313" key="2">
    <source>
        <dbReference type="WBParaSite" id="BXY_0390100.1"/>
    </source>
</evidence>
<name>A0A1I7RT47_BURXY</name>
<dbReference type="AlphaFoldDB" id="A0A1I7RT47"/>
<dbReference type="Proteomes" id="UP000095284">
    <property type="component" value="Unplaced"/>
</dbReference>
<reference evidence="2" key="1">
    <citation type="submission" date="2016-11" db="UniProtKB">
        <authorList>
            <consortium name="WormBaseParasite"/>
        </authorList>
    </citation>
    <scope>IDENTIFICATION</scope>
</reference>
<sequence>MKMQWKCPTYTICFLQWPSDFAHIASLSSVLYIYFVGKEVPALAENRHYKLRAPSTAQRANPAFRTKRTKADLYPAGASKLKEMKSVTLILLAALAFAAAQDLLPPGFAELLPAESKRKLLELHWDRHLTMEQRGVAIQQVFDKLPQDVLAKLPLPPGLERLPEEYKKKFRELRMDRSITASERVRRVKEMVSQLPEELQKVVRAPAGAAKVEPETFPDEQYATLF</sequence>
<protein>
    <submittedName>
        <fullName evidence="2">DUF148 domain-containing protein</fullName>
    </submittedName>
</protein>
<dbReference type="WBParaSite" id="BXY_0390100.1">
    <property type="protein sequence ID" value="BXY_0390100.1"/>
    <property type="gene ID" value="BXY_0390100"/>
</dbReference>
<dbReference type="eggNOG" id="ENOG502SR1S">
    <property type="taxonomic scope" value="Eukaryota"/>
</dbReference>
<accession>A0A1I7RT47</accession>
<proteinExistence type="predicted"/>
<organism evidence="1 2">
    <name type="scientific">Bursaphelenchus xylophilus</name>
    <name type="common">Pinewood nematode worm</name>
    <name type="synonym">Aphelenchoides xylophilus</name>
    <dbReference type="NCBI Taxonomy" id="6326"/>
    <lineage>
        <taxon>Eukaryota</taxon>
        <taxon>Metazoa</taxon>
        <taxon>Ecdysozoa</taxon>
        <taxon>Nematoda</taxon>
        <taxon>Chromadorea</taxon>
        <taxon>Rhabditida</taxon>
        <taxon>Tylenchina</taxon>
        <taxon>Tylenchomorpha</taxon>
        <taxon>Aphelenchoidea</taxon>
        <taxon>Aphelenchoididae</taxon>
        <taxon>Bursaphelenchus</taxon>
    </lineage>
</organism>